<reference evidence="2" key="1">
    <citation type="submission" date="2020-02" db="EMBL/GenBank/DDBJ databases">
        <authorList>
            <person name="Meier V. D."/>
        </authorList>
    </citation>
    <scope>NUCLEOTIDE SEQUENCE</scope>
    <source>
        <strain evidence="2">AVDCRST_MAG40</strain>
    </source>
</reference>
<protein>
    <recommendedName>
        <fullName evidence="1">Spore protein YkvP/CgeB glycosyl transferase-like domain-containing protein</fullName>
    </recommendedName>
</protein>
<dbReference type="InterPro" id="IPR055259">
    <property type="entry name" value="YkvP/CgeB_Glyco_trans-like"/>
</dbReference>
<dbReference type="Pfam" id="PF13524">
    <property type="entry name" value="Glyco_trans_1_2"/>
    <property type="match status" value="1"/>
</dbReference>
<evidence type="ECO:0000313" key="2">
    <source>
        <dbReference type="EMBL" id="CAA9330645.1"/>
    </source>
</evidence>
<feature type="domain" description="Spore protein YkvP/CgeB glycosyl transferase-like" evidence="1">
    <location>
        <begin position="1"/>
        <end position="56"/>
    </location>
</feature>
<name>A0A6J4LFY9_9BACT</name>
<dbReference type="AlphaFoldDB" id="A0A6J4LFY9"/>
<accession>A0A6J4LFY9</accession>
<dbReference type="EMBL" id="CADCTX010000586">
    <property type="protein sequence ID" value="CAA9330645.1"/>
    <property type="molecule type" value="Genomic_DNA"/>
</dbReference>
<evidence type="ECO:0000259" key="1">
    <source>
        <dbReference type="Pfam" id="PF13524"/>
    </source>
</evidence>
<proteinExistence type="predicted"/>
<sequence>MDAFFEPGREILIARTTEDALAALDTPDAELAALARRARERCLAEHTAQRRAREMVAALEAAAVPAVGG</sequence>
<organism evidence="2">
    <name type="scientific">uncultured Gemmatimonadaceae bacterium</name>
    <dbReference type="NCBI Taxonomy" id="246130"/>
    <lineage>
        <taxon>Bacteria</taxon>
        <taxon>Pseudomonadati</taxon>
        <taxon>Gemmatimonadota</taxon>
        <taxon>Gemmatimonadia</taxon>
        <taxon>Gemmatimonadales</taxon>
        <taxon>Gemmatimonadaceae</taxon>
        <taxon>environmental samples</taxon>
    </lineage>
</organism>
<gene>
    <name evidence="2" type="ORF">AVDCRST_MAG40-1889</name>
</gene>